<keyword evidence="1" id="KW-0732">Signal</keyword>
<name>A0A8H7MBG9_9PEZI</name>
<protein>
    <submittedName>
        <fullName evidence="2">Uncharacterized protein</fullName>
    </submittedName>
</protein>
<evidence type="ECO:0000256" key="1">
    <source>
        <dbReference type="SAM" id="SignalP"/>
    </source>
</evidence>
<gene>
    <name evidence="2" type="ORF">BFW01_g886</name>
</gene>
<evidence type="ECO:0000313" key="3">
    <source>
        <dbReference type="Proteomes" id="UP000627934"/>
    </source>
</evidence>
<comment type="caution">
    <text evidence="2">The sequence shown here is derived from an EMBL/GenBank/DDBJ whole genome shotgun (WGS) entry which is preliminary data.</text>
</comment>
<evidence type="ECO:0000313" key="2">
    <source>
        <dbReference type="EMBL" id="KAF9630324.1"/>
    </source>
</evidence>
<feature type="signal peptide" evidence="1">
    <location>
        <begin position="1"/>
        <end position="23"/>
    </location>
</feature>
<dbReference type="Proteomes" id="UP000627934">
    <property type="component" value="Unassembled WGS sequence"/>
</dbReference>
<organism evidence="2 3">
    <name type="scientific">Lasiodiplodia theobromae</name>
    <dbReference type="NCBI Taxonomy" id="45133"/>
    <lineage>
        <taxon>Eukaryota</taxon>
        <taxon>Fungi</taxon>
        <taxon>Dikarya</taxon>
        <taxon>Ascomycota</taxon>
        <taxon>Pezizomycotina</taxon>
        <taxon>Dothideomycetes</taxon>
        <taxon>Dothideomycetes incertae sedis</taxon>
        <taxon>Botryosphaeriales</taxon>
        <taxon>Botryosphaeriaceae</taxon>
        <taxon>Lasiodiplodia</taxon>
    </lineage>
</organism>
<reference evidence="2" key="2">
    <citation type="journal article" date="2018" name="DNA Res.">
        <title>Comparative genome and transcriptome analyses reveal adaptations to opportunistic infections in woody plant degrading pathogens of Botryosphaeriaceae.</title>
        <authorList>
            <person name="Yan J.Y."/>
            <person name="Zhao W.S."/>
            <person name="Chen Z."/>
            <person name="Xing Q.K."/>
            <person name="Zhang W."/>
            <person name="Chethana K.W.T."/>
            <person name="Xue M.F."/>
            <person name="Xu J.P."/>
            <person name="Phillips A.J.L."/>
            <person name="Wang Y."/>
            <person name="Liu J.H."/>
            <person name="Liu M."/>
            <person name="Zhou Y."/>
            <person name="Jayawardena R.S."/>
            <person name="Manawasinghe I.S."/>
            <person name="Huang J.B."/>
            <person name="Qiao G.H."/>
            <person name="Fu C.Y."/>
            <person name="Guo F.F."/>
            <person name="Dissanayake A.J."/>
            <person name="Peng Y.L."/>
            <person name="Hyde K.D."/>
            <person name="Li X.H."/>
        </authorList>
    </citation>
    <scope>NUCLEOTIDE SEQUENCE</scope>
    <source>
        <strain evidence="2">CSS-01s</strain>
    </source>
</reference>
<feature type="chain" id="PRO_5034723928" evidence="1">
    <location>
        <begin position="24"/>
        <end position="260"/>
    </location>
</feature>
<dbReference type="AlphaFoldDB" id="A0A8H7MBG9"/>
<sequence length="260" mass="28719">MAWNYIRSFAVVAASAFMLRASAANVQTGEQPQFSLSYLNAHASPPNDPRFRLPPSFSDPPFSPDSWDKVPDYWNYGVWYFVATSSAILADWTNIQWEMTPLSLDNQSAPSVEGQEFFYFELLGVPVKLYGTTWPLAPDSYESTLPGAGAVINNVWEFIAWGYDSKGVPYALLYETQAGPLPPSISLLSRSNSGVAEDTYELLREGLRNLGNADLTQLADDLYHLPHNHNNDGEPFPTCGSTCKLNLLVDLPVNLSSLGL</sequence>
<accession>A0A8H7MBG9</accession>
<proteinExistence type="predicted"/>
<reference evidence="2" key="1">
    <citation type="submission" date="2016-08" db="EMBL/GenBank/DDBJ databases">
        <authorList>
            <person name="Yan J."/>
        </authorList>
    </citation>
    <scope>NUCLEOTIDE SEQUENCE</scope>
    <source>
        <strain evidence="2">CSS-01s</strain>
    </source>
</reference>
<dbReference type="EMBL" id="MDYX01000040">
    <property type="protein sequence ID" value="KAF9630324.1"/>
    <property type="molecule type" value="Genomic_DNA"/>
</dbReference>